<dbReference type="PANTHER" id="PTHR35170:SF2">
    <property type="entry name" value="PROTEIN DD3-3"/>
    <property type="match status" value="1"/>
</dbReference>
<evidence type="ECO:0000256" key="1">
    <source>
        <dbReference type="SAM" id="MobiDB-lite"/>
    </source>
</evidence>
<reference evidence="2" key="1">
    <citation type="submission" date="2023-03" db="EMBL/GenBank/DDBJ databases">
        <authorList>
            <person name="Steffen K."/>
            <person name="Cardenas P."/>
        </authorList>
    </citation>
    <scope>NUCLEOTIDE SEQUENCE</scope>
</reference>
<accession>A0AA35SMS0</accession>
<keyword evidence="3" id="KW-1185">Reference proteome</keyword>
<evidence type="ECO:0000313" key="3">
    <source>
        <dbReference type="Proteomes" id="UP001174909"/>
    </source>
</evidence>
<gene>
    <name evidence="2" type="ORF">GBAR_LOCUS17941</name>
</gene>
<feature type="region of interest" description="Disordered" evidence="1">
    <location>
        <begin position="1"/>
        <end position="20"/>
    </location>
</feature>
<dbReference type="PANTHER" id="PTHR35170">
    <property type="entry name" value="PROTEIN DD3-3"/>
    <property type="match status" value="1"/>
</dbReference>
<comment type="caution">
    <text evidence="2">The sequence shown here is derived from an EMBL/GenBank/DDBJ whole genome shotgun (WGS) entry which is preliminary data.</text>
</comment>
<feature type="compositionally biased region" description="Polar residues" evidence="1">
    <location>
        <begin position="1"/>
        <end position="11"/>
    </location>
</feature>
<name>A0AA35SMS0_GEOBA</name>
<evidence type="ECO:0000313" key="2">
    <source>
        <dbReference type="EMBL" id="CAI8031606.1"/>
    </source>
</evidence>
<dbReference type="InterPro" id="IPR053320">
    <property type="entry name" value="Protein_DD3-3_O-glyco"/>
</dbReference>
<organism evidence="2 3">
    <name type="scientific">Geodia barretti</name>
    <name type="common">Barrett's horny sponge</name>
    <dbReference type="NCBI Taxonomy" id="519541"/>
    <lineage>
        <taxon>Eukaryota</taxon>
        <taxon>Metazoa</taxon>
        <taxon>Porifera</taxon>
        <taxon>Demospongiae</taxon>
        <taxon>Heteroscleromorpha</taxon>
        <taxon>Tetractinellida</taxon>
        <taxon>Astrophorina</taxon>
        <taxon>Geodiidae</taxon>
        <taxon>Geodia</taxon>
    </lineage>
</organism>
<proteinExistence type="predicted"/>
<dbReference type="AlphaFoldDB" id="A0AA35SMS0"/>
<dbReference type="EMBL" id="CASHTH010002554">
    <property type="protein sequence ID" value="CAI8031606.1"/>
    <property type="molecule type" value="Genomic_DNA"/>
</dbReference>
<sequence>MVQTPGPNVNYPTPYDKTDSDDGLFKNADVLWSSAEAAQGSDEDIAVFFASAGYYQCVRQTTCGDESVQAKNPMDQLLNNAPASFEGALLRLKRGTYYYICSRNNNFTNRSQKGVIIVTP</sequence>
<dbReference type="Proteomes" id="UP001174909">
    <property type="component" value="Unassembled WGS sequence"/>
</dbReference>
<protein>
    <submittedName>
        <fullName evidence="2">Protein DD3-3</fullName>
    </submittedName>
</protein>